<accession>A0AAD3SQB0</accession>
<dbReference type="Proteomes" id="UP001279734">
    <property type="component" value="Unassembled WGS sequence"/>
</dbReference>
<evidence type="ECO:0000313" key="2">
    <source>
        <dbReference type="EMBL" id="GMH15127.1"/>
    </source>
</evidence>
<feature type="region of interest" description="Disordered" evidence="1">
    <location>
        <begin position="23"/>
        <end position="42"/>
    </location>
</feature>
<evidence type="ECO:0000256" key="1">
    <source>
        <dbReference type="SAM" id="MobiDB-lite"/>
    </source>
</evidence>
<proteinExistence type="predicted"/>
<keyword evidence="3" id="KW-1185">Reference proteome</keyword>
<organism evidence="2 3">
    <name type="scientific">Nepenthes gracilis</name>
    <name type="common">Slender pitcher plant</name>
    <dbReference type="NCBI Taxonomy" id="150966"/>
    <lineage>
        <taxon>Eukaryota</taxon>
        <taxon>Viridiplantae</taxon>
        <taxon>Streptophyta</taxon>
        <taxon>Embryophyta</taxon>
        <taxon>Tracheophyta</taxon>
        <taxon>Spermatophyta</taxon>
        <taxon>Magnoliopsida</taxon>
        <taxon>eudicotyledons</taxon>
        <taxon>Gunneridae</taxon>
        <taxon>Pentapetalae</taxon>
        <taxon>Caryophyllales</taxon>
        <taxon>Nepenthaceae</taxon>
        <taxon>Nepenthes</taxon>
    </lineage>
</organism>
<sequence>MAKCWPVWGTSQIAAMDEMLSHRESPAQGDLQRAKANEGRQNRKRIPSVIGVLTHPNVVRRVHELAILWTLPVIDRFVGDRRRIFISMFRLKKKTICS</sequence>
<feature type="compositionally biased region" description="Basic and acidic residues" evidence="1">
    <location>
        <begin position="32"/>
        <end position="41"/>
    </location>
</feature>
<comment type="caution">
    <text evidence="2">The sequence shown here is derived from an EMBL/GenBank/DDBJ whole genome shotgun (WGS) entry which is preliminary data.</text>
</comment>
<gene>
    <name evidence="2" type="ORF">Nepgr_016968</name>
</gene>
<dbReference type="AlphaFoldDB" id="A0AAD3SQB0"/>
<protein>
    <submittedName>
        <fullName evidence="2">Uncharacterized protein</fullName>
    </submittedName>
</protein>
<dbReference type="EMBL" id="BSYO01000015">
    <property type="protein sequence ID" value="GMH15127.1"/>
    <property type="molecule type" value="Genomic_DNA"/>
</dbReference>
<name>A0AAD3SQB0_NEPGR</name>
<evidence type="ECO:0000313" key="3">
    <source>
        <dbReference type="Proteomes" id="UP001279734"/>
    </source>
</evidence>
<reference evidence="2" key="1">
    <citation type="submission" date="2023-05" db="EMBL/GenBank/DDBJ databases">
        <title>Nepenthes gracilis genome sequencing.</title>
        <authorList>
            <person name="Fukushima K."/>
        </authorList>
    </citation>
    <scope>NUCLEOTIDE SEQUENCE</scope>
    <source>
        <strain evidence="2">SING2019-196</strain>
    </source>
</reference>